<evidence type="ECO:0000313" key="2">
    <source>
        <dbReference type="Proteomes" id="UP001295794"/>
    </source>
</evidence>
<sequence>MLSFLIAPQARNRRDLLWVVLITNCFTRRRVQSDILAASRGLRAETRHRAVSGRGCCFKVPMDGILGRIALS</sequence>
<organism evidence="1 2">
    <name type="scientific">Mycena citricolor</name>
    <dbReference type="NCBI Taxonomy" id="2018698"/>
    <lineage>
        <taxon>Eukaryota</taxon>
        <taxon>Fungi</taxon>
        <taxon>Dikarya</taxon>
        <taxon>Basidiomycota</taxon>
        <taxon>Agaricomycotina</taxon>
        <taxon>Agaricomycetes</taxon>
        <taxon>Agaricomycetidae</taxon>
        <taxon>Agaricales</taxon>
        <taxon>Marasmiineae</taxon>
        <taxon>Mycenaceae</taxon>
        <taxon>Mycena</taxon>
    </lineage>
</organism>
<dbReference type="Proteomes" id="UP001295794">
    <property type="component" value="Unassembled WGS sequence"/>
</dbReference>
<proteinExistence type="predicted"/>
<keyword evidence="2" id="KW-1185">Reference proteome</keyword>
<accession>A0AAD2HQV3</accession>
<dbReference type="AlphaFoldDB" id="A0AAD2HQV3"/>
<reference evidence="1" key="1">
    <citation type="submission" date="2023-11" db="EMBL/GenBank/DDBJ databases">
        <authorList>
            <person name="De Vega J J."/>
            <person name="De Vega J J."/>
        </authorList>
    </citation>
    <scope>NUCLEOTIDE SEQUENCE</scope>
</reference>
<evidence type="ECO:0000313" key="1">
    <source>
        <dbReference type="EMBL" id="CAK5278492.1"/>
    </source>
</evidence>
<name>A0AAD2HQV3_9AGAR</name>
<gene>
    <name evidence="1" type="ORF">MYCIT1_LOCUS27878</name>
</gene>
<dbReference type="EMBL" id="CAVNYO010000423">
    <property type="protein sequence ID" value="CAK5278492.1"/>
    <property type="molecule type" value="Genomic_DNA"/>
</dbReference>
<protein>
    <submittedName>
        <fullName evidence="1">Uncharacterized protein</fullName>
    </submittedName>
</protein>
<comment type="caution">
    <text evidence="1">The sequence shown here is derived from an EMBL/GenBank/DDBJ whole genome shotgun (WGS) entry which is preliminary data.</text>
</comment>